<dbReference type="EMBL" id="QURN01000003">
    <property type="protein sequence ID" value="RFC68762.1"/>
    <property type="molecule type" value="Genomic_DNA"/>
</dbReference>
<evidence type="ECO:0000259" key="4">
    <source>
        <dbReference type="Pfam" id="PF04586"/>
    </source>
</evidence>
<reference evidence="6" key="1">
    <citation type="submission" date="2018-08" db="EMBL/GenBank/DDBJ databases">
        <authorList>
            <person name="Im W.T."/>
        </authorList>
    </citation>
    <scope>NUCLEOTIDE SEQUENCE [LARGE SCALE GENOMIC DNA]</scope>
    <source>
        <strain evidence="6">LA-28</strain>
    </source>
</reference>
<keyword evidence="6" id="KW-1185">Reference proteome</keyword>
<evidence type="ECO:0000256" key="1">
    <source>
        <dbReference type="ARBA" id="ARBA00022612"/>
    </source>
</evidence>
<protein>
    <submittedName>
        <fullName evidence="5">HK97 family phage prohead protease</fullName>
    </submittedName>
</protein>
<keyword evidence="3" id="KW-0378">Hydrolase</keyword>
<dbReference type="Proteomes" id="UP000262379">
    <property type="component" value="Unassembled WGS sequence"/>
</dbReference>
<comment type="caution">
    <text evidence="5">The sequence shown here is derived from an EMBL/GenBank/DDBJ whole genome shotgun (WGS) entry which is preliminary data.</text>
</comment>
<dbReference type="GO" id="GO:0006508">
    <property type="term" value="P:proteolysis"/>
    <property type="evidence" value="ECO:0007669"/>
    <property type="project" value="UniProtKB-KW"/>
</dbReference>
<evidence type="ECO:0000313" key="6">
    <source>
        <dbReference type="Proteomes" id="UP000262379"/>
    </source>
</evidence>
<proteinExistence type="predicted"/>
<keyword evidence="2 5" id="KW-0645">Protease</keyword>
<dbReference type="GO" id="GO:0008233">
    <property type="term" value="F:peptidase activity"/>
    <property type="evidence" value="ECO:0007669"/>
    <property type="project" value="UniProtKB-KW"/>
</dbReference>
<dbReference type="InterPro" id="IPR054613">
    <property type="entry name" value="Peptidase_S78_dom"/>
</dbReference>
<dbReference type="InterPro" id="IPR006433">
    <property type="entry name" value="Prohead_protease"/>
</dbReference>
<sequence length="191" mass="21075">MNSRALARLLDTKRVELALARVDERGEFSGYASLFGETDLAQDVVERGAFARSLARRGANGIRMLFQHDPNQPIGVWTHIAEDTRGLFVKGKLTEGVGRAAEVLSLMRAGALDGLSIGFRTVRANPDKTRGVRRILEADLWEISVVTFPMLPNARVSVVKGRDGAPDEKQLAAQMRAASRMFNERNGQAWQ</sequence>
<organism evidence="5 6">
    <name type="scientific">Mesorhizobium denitrificans</name>
    <dbReference type="NCBI Taxonomy" id="2294114"/>
    <lineage>
        <taxon>Bacteria</taxon>
        <taxon>Pseudomonadati</taxon>
        <taxon>Pseudomonadota</taxon>
        <taxon>Alphaproteobacteria</taxon>
        <taxon>Hyphomicrobiales</taxon>
        <taxon>Phyllobacteriaceae</taxon>
        <taxon>Mesorhizobium</taxon>
    </lineage>
</organism>
<evidence type="ECO:0000256" key="3">
    <source>
        <dbReference type="ARBA" id="ARBA00022801"/>
    </source>
</evidence>
<feature type="domain" description="Prohead serine protease" evidence="4">
    <location>
        <begin position="23"/>
        <end position="160"/>
    </location>
</feature>
<dbReference type="AlphaFoldDB" id="A0A371XHR4"/>
<dbReference type="SUPFAM" id="SSF50789">
    <property type="entry name" value="Herpes virus serine proteinase, assemblin"/>
    <property type="match status" value="1"/>
</dbReference>
<dbReference type="NCBIfam" id="TIGR01543">
    <property type="entry name" value="proheadase_HK97"/>
    <property type="match status" value="1"/>
</dbReference>
<dbReference type="Pfam" id="PF04586">
    <property type="entry name" value="Peptidase_S78"/>
    <property type="match status" value="1"/>
</dbReference>
<evidence type="ECO:0000256" key="2">
    <source>
        <dbReference type="ARBA" id="ARBA00022670"/>
    </source>
</evidence>
<evidence type="ECO:0000313" key="5">
    <source>
        <dbReference type="EMBL" id="RFC68762.1"/>
    </source>
</evidence>
<name>A0A371XHR4_9HYPH</name>
<accession>A0A371XHR4</accession>
<keyword evidence="1" id="KW-1188">Viral release from host cell</keyword>
<gene>
    <name evidence="5" type="ORF">DY251_03755</name>
</gene>